<keyword evidence="4 7" id="KW-0812">Transmembrane</keyword>
<evidence type="ECO:0000256" key="7">
    <source>
        <dbReference type="SAM" id="Phobius"/>
    </source>
</evidence>
<comment type="caution">
    <text evidence="9">The sequence shown here is derived from an EMBL/GenBank/DDBJ whole genome shotgun (WGS) entry which is preliminary data.</text>
</comment>
<evidence type="ECO:0000313" key="10">
    <source>
        <dbReference type="Proteomes" id="UP000069443"/>
    </source>
</evidence>
<gene>
    <name evidence="9" type="ORF">RMCC_4224</name>
</gene>
<keyword evidence="10" id="KW-1185">Reference proteome</keyword>
<dbReference type="STRING" id="228230.RMCC_4224"/>
<evidence type="ECO:0000256" key="6">
    <source>
        <dbReference type="ARBA" id="ARBA00023136"/>
    </source>
</evidence>
<dbReference type="Pfam" id="PF19053">
    <property type="entry name" value="EccD"/>
    <property type="match status" value="1"/>
</dbReference>
<organism evidence="9 10">
    <name type="scientific">Mycolicibacterium canariasense</name>
    <name type="common">Mycobacterium canariasense</name>
    <dbReference type="NCBI Taxonomy" id="228230"/>
    <lineage>
        <taxon>Bacteria</taxon>
        <taxon>Bacillati</taxon>
        <taxon>Actinomycetota</taxon>
        <taxon>Actinomycetes</taxon>
        <taxon>Mycobacteriales</taxon>
        <taxon>Mycobacteriaceae</taxon>
        <taxon>Mycolicibacterium</taxon>
    </lineage>
</organism>
<keyword evidence="6 7" id="KW-0472">Membrane</keyword>
<evidence type="ECO:0000256" key="5">
    <source>
        <dbReference type="ARBA" id="ARBA00022989"/>
    </source>
</evidence>
<feature type="transmembrane region" description="Helical" evidence="7">
    <location>
        <begin position="211"/>
        <end position="236"/>
    </location>
</feature>
<dbReference type="AlphaFoldDB" id="A0A100WFV0"/>
<comment type="subcellular location">
    <subcellularLocation>
        <location evidence="1">Cell membrane</location>
        <topology evidence="1">Multi-pass membrane protein</topology>
    </subcellularLocation>
</comment>
<feature type="domain" description="EccD-like transmembrane" evidence="8">
    <location>
        <begin position="110"/>
        <end position="425"/>
    </location>
</feature>
<evidence type="ECO:0000256" key="2">
    <source>
        <dbReference type="ARBA" id="ARBA00006162"/>
    </source>
</evidence>
<feature type="transmembrane region" description="Helical" evidence="7">
    <location>
        <begin position="242"/>
        <end position="268"/>
    </location>
</feature>
<evidence type="ECO:0000259" key="8">
    <source>
        <dbReference type="Pfam" id="PF19053"/>
    </source>
</evidence>
<feature type="transmembrane region" description="Helical" evidence="7">
    <location>
        <begin position="186"/>
        <end position="204"/>
    </location>
</feature>
<feature type="transmembrane region" description="Helical" evidence="7">
    <location>
        <begin position="159"/>
        <end position="180"/>
    </location>
</feature>
<evidence type="ECO:0000256" key="4">
    <source>
        <dbReference type="ARBA" id="ARBA00022692"/>
    </source>
</evidence>
<feature type="transmembrane region" description="Helical" evidence="7">
    <location>
        <begin position="289"/>
        <end position="310"/>
    </location>
</feature>
<sequence>MQDSWCRVSVAYAGAVTDLVFSADMAVGAALPDIVELVVAPDARSGRSWHLCRPSGDRLDEDMTLRQNGVRDGDVLAISASPVPVFARPAGDFGTVATAEAPPPGPWAAAAWAWGATVVAVTVLGSVLMCGLPVVASVAAAAGIAATAAVAARRAPTPPVATAGSVVAVVFSAASGYLAVGTAAPVPGALLAVAAGASSAVLLARLTTADTVLLTAVGTCAALLATAAAPAALWATGLSVNAAVLCAAAVGTLGVAARLVIVVTGLNPALPGRNDIRVTGRRARHARRVLTGIVGGAAAAAAVGCVLLGIAFAGRAAEPVLAVVVTGAVLLRCRLHADGRCKVALITGGLASATATSVLLLRWIPAYAGWVSAVVAAVVAVMYAQRSAATPSMARVVDIVEVALLAAVVPAAAWCAGIFGTVRALSLPW</sequence>
<dbReference type="Proteomes" id="UP000069443">
    <property type="component" value="Unassembled WGS sequence"/>
</dbReference>
<dbReference type="InterPro" id="IPR044049">
    <property type="entry name" value="EccD_transm"/>
</dbReference>
<dbReference type="GO" id="GO:0005886">
    <property type="term" value="C:plasma membrane"/>
    <property type="evidence" value="ECO:0007669"/>
    <property type="project" value="UniProtKB-SubCell"/>
</dbReference>
<dbReference type="EMBL" id="BCSY01000071">
    <property type="protein sequence ID" value="GAS97258.1"/>
    <property type="molecule type" value="Genomic_DNA"/>
</dbReference>
<dbReference type="NCBIfam" id="TIGR03920">
    <property type="entry name" value="T7SS_EccD"/>
    <property type="match status" value="1"/>
</dbReference>
<dbReference type="RefSeq" id="WP_165605361.1">
    <property type="nucleotide sequence ID" value="NZ_BCSY01000071.1"/>
</dbReference>
<feature type="transmembrane region" description="Helical" evidence="7">
    <location>
        <begin position="107"/>
        <end position="128"/>
    </location>
</feature>
<keyword evidence="5 7" id="KW-1133">Transmembrane helix</keyword>
<dbReference type="InterPro" id="IPR006707">
    <property type="entry name" value="T7SS_EccD"/>
</dbReference>
<name>A0A100WFV0_MYCCR</name>
<feature type="transmembrane region" description="Helical" evidence="7">
    <location>
        <begin position="396"/>
        <end position="419"/>
    </location>
</feature>
<evidence type="ECO:0000256" key="3">
    <source>
        <dbReference type="ARBA" id="ARBA00022475"/>
    </source>
</evidence>
<protein>
    <recommendedName>
        <fullName evidence="8">EccD-like transmembrane domain-containing protein</fullName>
    </recommendedName>
</protein>
<dbReference type="Gene3D" id="3.10.20.90">
    <property type="entry name" value="Phosphatidylinositol 3-kinase Catalytic Subunit, Chain A, domain 1"/>
    <property type="match status" value="1"/>
</dbReference>
<evidence type="ECO:0000256" key="1">
    <source>
        <dbReference type="ARBA" id="ARBA00004651"/>
    </source>
</evidence>
<reference evidence="10" key="2">
    <citation type="submission" date="2016-02" db="EMBL/GenBank/DDBJ databases">
        <title>Draft genome sequence of five rapidly growing Mycobacterium species.</title>
        <authorList>
            <person name="Katahira K."/>
            <person name="Gotou Y."/>
            <person name="Iida K."/>
            <person name="Ogura Y."/>
            <person name="Hayashi T."/>
        </authorList>
    </citation>
    <scope>NUCLEOTIDE SEQUENCE [LARGE SCALE GENOMIC DNA]</scope>
    <source>
        <strain evidence="10">JCM15298</strain>
    </source>
</reference>
<comment type="similarity">
    <text evidence="2">Belongs to the EccD/Snm4 family.</text>
</comment>
<accession>A0A100WFV0</accession>
<dbReference type="Pfam" id="PF08817">
    <property type="entry name" value="YukD"/>
    <property type="match status" value="1"/>
</dbReference>
<proteinExistence type="inferred from homology"/>
<reference evidence="10" key="1">
    <citation type="journal article" date="2016" name="Genome Announc.">
        <title>Draft Genome Sequences of Five Rapidly Growing Mycobacterium Species, M. thermoresistibile, M. fortuitum subsp. acetamidolyticum, M. canariasense, M. brisbanense, and M. novocastrense.</title>
        <authorList>
            <person name="Katahira K."/>
            <person name="Ogura Y."/>
            <person name="Gotoh Y."/>
            <person name="Hayashi T."/>
        </authorList>
    </citation>
    <scope>NUCLEOTIDE SEQUENCE [LARGE SCALE GENOMIC DNA]</scope>
    <source>
        <strain evidence="10">JCM15298</strain>
    </source>
</reference>
<feature type="transmembrane region" description="Helical" evidence="7">
    <location>
        <begin position="367"/>
        <end position="384"/>
    </location>
</feature>
<feature type="transmembrane region" description="Helical" evidence="7">
    <location>
        <begin position="134"/>
        <end position="152"/>
    </location>
</feature>
<keyword evidence="3" id="KW-1003">Cell membrane</keyword>
<evidence type="ECO:0000313" key="9">
    <source>
        <dbReference type="EMBL" id="GAS97258.1"/>
    </source>
</evidence>
<dbReference type="InterPro" id="IPR024962">
    <property type="entry name" value="YukD-like"/>
</dbReference>